<evidence type="ECO:0000313" key="2">
    <source>
        <dbReference type="EMBL" id="MCJ7858616.1"/>
    </source>
</evidence>
<feature type="transmembrane region" description="Helical" evidence="1">
    <location>
        <begin position="27"/>
        <end position="48"/>
    </location>
</feature>
<evidence type="ECO:0000256" key="1">
    <source>
        <dbReference type="SAM" id="Phobius"/>
    </source>
</evidence>
<comment type="caution">
    <text evidence="2">The sequence shown here is derived from an EMBL/GenBank/DDBJ whole genome shotgun (WGS) entry which is preliminary data.</text>
</comment>
<accession>A0A9X1WP05</accession>
<proteinExistence type="predicted"/>
<reference evidence="2" key="1">
    <citation type="submission" date="2022-04" db="EMBL/GenBank/DDBJ databases">
        <title>Corynebacterium kalidii LD5P10.</title>
        <authorList>
            <person name="Sun J.Q."/>
        </authorList>
    </citation>
    <scope>NUCLEOTIDE SEQUENCE</scope>
    <source>
        <strain evidence="2">LD5P10</strain>
    </source>
</reference>
<keyword evidence="3" id="KW-1185">Reference proteome</keyword>
<name>A0A9X1WP05_9CORY</name>
<dbReference type="EMBL" id="JALIEA010000012">
    <property type="protein sequence ID" value="MCJ7858616.1"/>
    <property type="molecule type" value="Genomic_DNA"/>
</dbReference>
<sequence length="52" mass="5730">MLALSLLMSLLGFLALLVALYVGSTLWAWICIGVAVVGIVVFVVDLFLHRRR</sequence>
<keyword evidence="1" id="KW-0812">Transmembrane</keyword>
<dbReference type="Proteomes" id="UP001139207">
    <property type="component" value="Unassembled WGS sequence"/>
</dbReference>
<evidence type="ECO:0000313" key="3">
    <source>
        <dbReference type="Proteomes" id="UP001139207"/>
    </source>
</evidence>
<protein>
    <submittedName>
        <fullName evidence="2">Uncharacterized protein</fullName>
    </submittedName>
</protein>
<dbReference type="RefSeq" id="WP_244804327.1">
    <property type="nucleotide sequence ID" value="NZ_JALIEA010000012.1"/>
</dbReference>
<keyword evidence="1" id="KW-1133">Transmembrane helix</keyword>
<dbReference type="AlphaFoldDB" id="A0A9X1WP05"/>
<keyword evidence="1" id="KW-0472">Membrane</keyword>
<organism evidence="2 3">
    <name type="scientific">Corynebacterium kalidii</name>
    <dbReference type="NCBI Taxonomy" id="2931982"/>
    <lineage>
        <taxon>Bacteria</taxon>
        <taxon>Bacillati</taxon>
        <taxon>Actinomycetota</taxon>
        <taxon>Actinomycetes</taxon>
        <taxon>Mycobacteriales</taxon>
        <taxon>Corynebacteriaceae</taxon>
        <taxon>Corynebacterium</taxon>
    </lineage>
</organism>
<gene>
    <name evidence="2" type="ORF">MUN33_07795</name>
</gene>